<proteinExistence type="predicted"/>
<organism evidence="2 3">
    <name type="scientific">Myodes glareolus</name>
    <name type="common">Bank vole</name>
    <name type="synonym">Clethrionomys glareolus</name>
    <dbReference type="NCBI Taxonomy" id="447135"/>
    <lineage>
        <taxon>Eukaryota</taxon>
        <taxon>Metazoa</taxon>
        <taxon>Chordata</taxon>
        <taxon>Craniata</taxon>
        <taxon>Vertebrata</taxon>
        <taxon>Euteleostomi</taxon>
        <taxon>Mammalia</taxon>
        <taxon>Eutheria</taxon>
        <taxon>Euarchontoglires</taxon>
        <taxon>Glires</taxon>
        <taxon>Rodentia</taxon>
        <taxon>Myomorpha</taxon>
        <taxon>Muroidea</taxon>
        <taxon>Cricetidae</taxon>
        <taxon>Arvicolinae</taxon>
        <taxon>Myodes</taxon>
    </lineage>
</organism>
<protein>
    <submittedName>
        <fullName evidence="2">Uncharacterized protein</fullName>
    </submittedName>
</protein>
<accession>A0AAW0HZQ0</accession>
<dbReference type="Proteomes" id="UP001488838">
    <property type="component" value="Unassembled WGS sequence"/>
</dbReference>
<evidence type="ECO:0000313" key="3">
    <source>
        <dbReference type="Proteomes" id="UP001488838"/>
    </source>
</evidence>
<evidence type="ECO:0000256" key="1">
    <source>
        <dbReference type="SAM" id="MobiDB-lite"/>
    </source>
</evidence>
<dbReference type="EMBL" id="JBBHLL010000267">
    <property type="protein sequence ID" value="KAK7807573.1"/>
    <property type="molecule type" value="Genomic_DNA"/>
</dbReference>
<gene>
    <name evidence="2" type="ORF">U0070_013879</name>
</gene>
<reference evidence="2 3" key="1">
    <citation type="journal article" date="2023" name="bioRxiv">
        <title>Conserved and derived expression patterns and positive selection on dental genes reveal complex evolutionary context of ever-growing rodent molars.</title>
        <authorList>
            <person name="Calamari Z.T."/>
            <person name="Song A."/>
            <person name="Cohen E."/>
            <person name="Akter M."/>
            <person name="Roy R.D."/>
            <person name="Hallikas O."/>
            <person name="Christensen M.M."/>
            <person name="Li P."/>
            <person name="Marangoni P."/>
            <person name="Jernvall J."/>
            <person name="Klein O.D."/>
        </authorList>
    </citation>
    <scope>NUCLEOTIDE SEQUENCE [LARGE SCALE GENOMIC DNA]</scope>
    <source>
        <strain evidence="2">V071</strain>
    </source>
</reference>
<feature type="region of interest" description="Disordered" evidence="1">
    <location>
        <begin position="50"/>
        <end position="71"/>
    </location>
</feature>
<evidence type="ECO:0000313" key="2">
    <source>
        <dbReference type="EMBL" id="KAK7807573.1"/>
    </source>
</evidence>
<sequence length="71" mass="7635">MIKDAAVGGLLKAAGVGHRGDLGFVDELFVKNQRDGTPRLEHTLYCQGARPKTGGQTLRQEETWGGAVQRA</sequence>
<dbReference type="AlphaFoldDB" id="A0AAW0HZQ0"/>
<keyword evidence="3" id="KW-1185">Reference proteome</keyword>
<comment type="caution">
    <text evidence="2">The sequence shown here is derived from an EMBL/GenBank/DDBJ whole genome shotgun (WGS) entry which is preliminary data.</text>
</comment>
<name>A0AAW0HZQ0_MYOGA</name>